<evidence type="ECO:0000313" key="1">
    <source>
        <dbReference type="EMBL" id="PNS09941.1"/>
    </source>
</evidence>
<comment type="caution">
    <text evidence="1">The sequence shown here is derived from an EMBL/GenBank/DDBJ whole genome shotgun (WGS) entry which is preliminary data.</text>
</comment>
<dbReference type="Proteomes" id="UP000236345">
    <property type="component" value="Unassembled WGS sequence"/>
</dbReference>
<name>A0A2K1Q4K6_9GAMM</name>
<dbReference type="AlphaFoldDB" id="A0A2K1Q4K6"/>
<sequence>MDKAWGGNFCEIPLDHFEKMKSKARALAEVKRSPSDAKANDKNTFIRIGISGTGVRPNYQVELPNGSVIAINGINHERFGVEEFDKQWVSKAYSIEELNNMRMFGGNLETESA</sequence>
<dbReference type="OrthoDB" id="6638333at2"/>
<keyword evidence="2" id="KW-1185">Reference proteome</keyword>
<reference evidence="2" key="1">
    <citation type="submission" date="2017-09" db="EMBL/GenBank/DDBJ databases">
        <authorList>
            <person name="Palmer M."/>
            <person name="Steenkamp E.T."/>
            <person name="Coetzee M.P."/>
            <person name="Avontuur J.R."/>
            <person name="Van Zyl E."/>
            <person name="Chan W.-Y."/>
            <person name="Blom J."/>
            <person name="Venter S.N."/>
        </authorList>
    </citation>
    <scope>NUCLEOTIDE SEQUENCE [LARGE SCALE GENOMIC DNA]</scope>
    <source>
        <strain evidence="2">QC88-366</strain>
    </source>
</reference>
<proteinExistence type="predicted"/>
<organism evidence="1 2">
    <name type="scientific">Mixta theicola</name>
    <dbReference type="NCBI Taxonomy" id="1458355"/>
    <lineage>
        <taxon>Bacteria</taxon>
        <taxon>Pseudomonadati</taxon>
        <taxon>Pseudomonadota</taxon>
        <taxon>Gammaproteobacteria</taxon>
        <taxon>Enterobacterales</taxon>
        <taxon>Erwiniaceae</taxon>
        <taxon>Mixta</taxon>
    </lineage>
</organism>
<dbReference type="EMBL" id="NWUO01000029">
    <property type="protein sequence ID" value="PNS09941.1"/>
    <property type="molecule type" value="Genomic_DNA"/>
</dbReference>
<dbReference type="RefSeq" id="WP_103061434.1">
    <property type="nucleotide sequence ID" value="NZ_BSOF01000018.1"/>
</dbReference>
<evidence type="ECO:0000313" key="2">
    <source>
        <dbReference type="Proteomes" id="UP000236345"/>
    </source>
</evidence>
<accession>A0A2K1Q4K6</accession>
<protein>
    <submittedName>
        <fullName evidence="1">Uncharacterized protein</fullName>
    </submittedName>
</protein>
<gene>
    <name evidence="1" type="ORF">COO59_20115</name>
</gene>